<accession>I4BB51</accession>
<keyword evidence="2" id="KW-0489">Methyltransferase</keyword>
<dbReference type="CDD" id="cd02440">
    <property type="entry name" value="AdoMet_MTases"/>
    <property type="match status" value="1"/>
</dbReference>
<dbReference type="Pfam" id="PF13847">
    <property type="entry name" value="Methyltransf_31"/>
    <property type="match status" value="1"/>
</dbReference>
<dbReference type="KEGG" id="tpx:Turpa_3874"/>
<dbReference type="OrthoDB" id="9784101at2"/>
<dbReference type="EMBL" id="CP002959">
    <property type="protein sequence ID" value="AFM14508.1"/>
    <property type="molecule type" value="Genomic_DNA"/>
</dbReference>
<keyword evidence="3" id="KW-1185">Reference proteome</keyword>
<evidence type="ECO:0000313" key="3">
    <source>
        <dbReference type="Proteomes" id="UP000006048"/>
    </source>
</evidence>
<organism evidence="2 3">
    <name type="scientific">Turneriella parva (strain ATCC BAA-1111 / DSM 21527 / NCTC 11395 / H)</name>
    <name type="common">Leptospira parva</name>
    <dbReference type="NCBI Taxonomy" id="869212"/>
    <lineage>
        <taxon>Bacteria</taxon>
        <taxon>Pseudomonadati</taxon>
        <taxon>Spirochaetota</taxon>
        <taxon>Spirochaetia</taxon>
        <taxon>Leptospirales</taxon>
        <taxon>Leptospiraceae</taxon>
        <taxon>Turneriella</taxon>
    </lineage>
</organism>
<dbReference type="HOGENOM" id="CLU_037990_16_0_12"/>
<dbReference type="AlphaFoldDB" id="I4BB51"/>
<gene>
    <name evidence="2" type="ordered locus">Turpa_3874</name>
</gene>
<reference evidence="2 3" key="1">
    <citation type="submission" date="2012-06" db="EMBL/GenBank/DDBJ databases">
        <title>The complete chromosome of genome of Turneriella parva DSM 21527.</title>
        <authorList>
            <consortium name="US DOE Joint Genome Institute (JGI-PGF)"/>
            <person name="Lucas S."/>
            <person name="Han J."/>
            <person name="Lapidus A."/>
            <person name="Bruce D."/>
            <person name="Goodwin L."/>
            <person name="Pitluck S."/>
            <person name="Peters L."/>
            <person name="Kyrpides N."/>
            <person name="Mavromatis K."/>
            <person name="Ivanova N."/>
            <person name="Mikhailova N."/>
            <person name="Chertkov O."/>
            <person name="Detter J.C."/>
            <person name="Tapia R."/>
            <person name="Han C."/>
            <person name="Land M."/>
            <person name="Hauser L."/>
            <person name="Markowitz V."/>
            <person name="Cheng J.-F."/>
            <person name="Hugenholtz P."/>
            <person name="Woyke T."/>
            <person name="Wu D."/>
            <person name="Gronow S."/>
            <person name="Wellnitz S."/>
            <person name="Brambilla E."/>
            <person name="Klenk H.-P."/>
            <person name="Eisen J.A."/>
        </authorList>
    </citation>
    <scope>NUCLEOTIDE SEQUENCE [LARGE SCALE GENOMIC DNA]</scope>
    <source>
        <strain evidence="3">ATCC BAA-1111 / DSM 21527 / NCTC 11395 / H</strain>
    </source>
</reference>
<sequence>MRAYLPTLGLLTMLLCVNCQKPAETTPTPDKAALEAERIAAILESPDRQSWQMPEKVIEELKLKNGDVVADIGAGTGYFARRIAEKVAPKGQSIGFDINPAMVDYMQRDAATREMKQNYRAELIQSRNPVLQKDYYDLIFFCNTYQHIENRVAYFKTLSQSLKRKGRIVIIDFSKLEKADEESGEVPANLVDKNTVKREFKKAGFRLKRDLTFLPSQFFLEFTRG</sequence>
<proteinExistence type="predicted"/>
<dbReference type="Gene3D" id="3.40.50.150">
    <property type="entry name" value="Vaccinia Virus protein VP39"/>
    <property type="match status" value="1"/>
</dbReference>
<dbReference type="RefSeq" id="WP_014804985.1">
    <property type="nucleotide sequence ID" value="NC_018020.1"/>
</dbReference>
<evidence type="ECO:0000313" key="2">
    <source>
        <dbReference type="EMBL" id="AFM14508.1"/>
    </source>
</evidence>
<dbReference type="STRING" id="869212.Turpa_3874"/>
<dbReference type="InterPro" id="IPR025714">
    <property type="entry name" value="Methyltranfer_dom"/>
</dbReference>
<dbReference type="InterPro" id="IPR029063">
    <property type="entry name" value="SAM-dependent_MTases_sf"/>
</dbReference>
<name>I4BB51_TURPD</name>
<evidence type="ECO:0000259" key="1">
    <source>
        <dbReference type="Pfam" id="PF13847"/>
    </source>
</evidence>
<dbReference type="GO" id="GO:0008168">
    <property type="term" value="F:methyltransferase activity"/>
    <property type="evidence" value="ECO:0007669"/>
    <property type="project" value="UniProtKB-KW"/>
</dbReference>
<dbReference type="PANTHER" id="PTHR43861">
    <property type="entry name" value="TRANS-ACONITATE 2-METHYLTRANSFERASE-RELATED"/>
    <property type="match status" value="1"/>
</dbReference>
<keyword evidence="2" id="KW-0808">Transferase</keyword>
<dbReference type="Proteomes" id="UP000006048">
    <property type="component" value="Chromosome"/>
</dbReference>
<feature type="domain" description="Methyltransferase" evidence="1">
    <location>
        <begin position="64"/>
        <end position="204"/>
    </location>
</feature>
<dbReference type="SUPFAM" id="SSF53335">
    <property type="entry name" value="S-adenosyl-L-methionine-dependent methyltransferases"/>
    <property type="match status" value="1"/>
</dbReference>
<protein>
    <submittedName>
        <fullName evidence="2">Methyltransferase type 11</fullName>
    </submittedName>
</protein>
<dbReference type="GO" id="GO:0032259">
    <property type="term" value="P:methylation"/>
    <property type="evidence" value="ECO:0007669"/>
    <property type="project" value="UniProtKB-KW"/>
</dbReference>